<dbReference type="EMBL" id="BPQP01000006">
    <property type="protein sequence ID" value="GJD93174.1"/>
    <property type="molecule type" value="Genomic_DNA"/>
</dbReference>
<reference evidence="3" key="2">
    <citation type="submission" date="2021-08" db="EMBL/GenBank/DDBJ databases">
        <authorList>
            <person name="Tani A."/>
            <person name="Ola A."/>
            <person name="Ogura Y."/>
            <person name="Katsura K."/>
            <person name="Hayashi T."/>
        </authorList>
    </citation>
    <scope>NUCLEOTIDE SEQUENCE</scope>
    <source>
        <strain evidence="3">DSM 19015</strain>
    </source>
</reference>
<feature type="signal peptide" evidence="2">
    <location>
        <begin position="1"/>
        <end position="24"/>
    </location>
</feature>
<proteinExistence type="predicted"/>
<name>A0ABQ4RR16_9HYPH</name>
<comment type="caution">
    <text evidence="3">The sequence shown here is derived from an EMBL/GenBank/DDBJ whole genome shotgun (WGS) entry which is preliminary data.</text>
</comment>
<reference evidence="3" key="1">
    <citation type="journal article" date="2021" name="Front. Microbiol.">
        <title>Comprehensive Comparative Genomics and Phenotyping of Methylobacterium Species.</title>
        <authorList>
            <person name="Alessa O."/>
            <person name="Ogura Y."/>
            <person name="Fujitani Y."/>
            <person name="Takami H."/>
            <person name="Hayashi T."/>
            <person name="Sahin N."/>
            <person name="Tani A."/>
        </authorList>
    </citation>
    <scope>NUCLEOTIDE SEQUENCE</scope>
    <source>
        <strain evidence="3">DSM 19015</strain>
    </source>
</reference>
<organism evidence="3 4">
    <name type="scientific">Methylobacterium iners</name>
    <dbReference type="NCBI Taxonomy" id="418707"/>
    <lineage>
        <taxon>Bacteria</taxon>
        <taxon>Pseudomonadati</taxon>
        <taxon>Pseudomonadota</taxon>
        <taxon>Alphaproteobacteria</taxon>
        <taxon>Hyphomicrobiales</taxon>
        <taxon>Methylobacteriaceae</taxon>
        <taxon>Methylobacterium</taxon>
    </lineage>
</organism>
<feature type="region of interest" description="Disordered" evidence="1">
    <location>
        <begin position="41"/>
        <end position="63"/>
    </location>
</feature>
<feature type="chain" id="PRO_5046810937" evidence="2">
    <location>
        <begin position="25"/>
        <end position="82"/>
    </location>
</feature>
<accession>A0ABQ4RR16</accession>
<protein>
    <submittedName>
        <fullName evidence="3">Uncharacterized protein</fullName>
    </submittedName>
</protein>
<dbReference type="Proteomes" id="UP001055125">
    <property type="component" value="Unassembled WGS sequence"/>
</dbReference>
<keyword evidence="4" id="KW-1185">Reference proteome</keyword>
<evidence type="ECO:0000256" key="2">
    <source>
        <dbReference type="SAM" id="SignalP"/>
    </source>
</evidence>
<evidence type="ECO:0000313" key="3">
    <source>
        <dbReference type="EMBL" id="GJD93174.1"/>
    </source>
</evidence>
<keyword evidence="2" id="KW-0732">Signal</keyword>
<gene>
    <name evidence="3" type="ORF">OCOJLMKI_0364</name>
</gene>
<sequence length="82" mass="8858">MRRTCALILAVFVIGSFAPSPVRADEAIHLTPPLYRELARATQQTRSARDLTTTPQPIVSTTPIFGPRTVQVVAGAEGVTNR</sequence>
<evidence type="ECO:0000256" key="1">
    <source>
        <dbReference type="SAM" id="MobiDB-lite"/>
    </source>
</evidence>
<evidence type="ECO:0000313" key="4">
    <source>
        <dbReference type="Proteomes" id="UP001055125"/>
    </source>
</evidence>